<comment type="caution">
    <text evidence="2">The sequence shown here is derived from an EMBL/GenBank/DDBJ whole genome shotgun (WGS) entry which is preliminary data.</text>
</comment>
<feature type="transmembrane region" description="Helical" evidence="1">
    <location>
        <begin position="396"/>
        <end position="414"/>
    </location>
</feature>
<feature type="transmembrane region" description="Helical" evidence="1">
    <location>
        <begin position="325"/>
        <end position="343"/>
    </location>
</feature>
<feature type="transmembrane region" description="Helical" evidence="1">
    <location>
        <begin position="74"/>
        <end position="96"/>
    </location>
</feature>
<gene>
    <name evidence="2" type="ORF">COU97_00070</name>
</gene>
<feature type="transmembrane region" description="Helical" evidence="1">
    <location>
        <begin position="363"/>
        <end position="390"/>
    </location>
</feature>
<keyword evidence="1" id="KW-0812">Transmembrane</keyword>
<feature type="transmembrane region" description="Helical" evidence="1">
    <location>
        <begin position="34"/>
        <end position="67"/>
    </location>
</feature>
<accession>A0A2M8L7Y0</accession>
<name>A0A2M8L7Y0_9BACT</name>
<feature type="transmembrane region" description="Helical" evidence="1">
    <location>
        <begin position="199"/>
        <end position="218"/>
    </location>
</feature>
<feature type="transmembrane region" description="Helical" evidence="1">
    <location>
        <begin position="167"/>
        <end position="187"/>
    </location>
</feature>
<evidence type="ECO:0000256" key="1">
    <source>
        <dbReference type="SAM" id="Phobius"/>
    </source>
</evidence>
<feature type="transmembrane region" description="Helical" evidence="1">
    <location>
        <begin position="423"/>
        <end position="443"/>
    </location>
</feature>
<dbReference type="Proteomes" id="UP000231579">
    <property type="component" value="Unassembled WGS sequence"/>
</dbReference>
<dbReference type="EMBL" id="PFEM01000003">
    <property type="protein sequence ID" value="PJE70345.1"/>
    <property type="molecule type" value="Genomic_DNA"/>
</dbReference>
<protein>
    <recommendedName>
        <fullName evidence="4">Glycosyltransferase RgtA/B/C/D-like domain-containing protein</fullName>
    </recommendedName>
</protein>
<evidence type="ECO:0008006" key="4">
    <source>
        <dbReference type="Google" id="ProtNLM"/>
    </source>
</evidence>
<keyword evidence="1" id="KW-1133">Transmembrane helix</keyword>
<organism evidence="2 3">
    <name type="scientific">Candidatus Shapirobacteria bacterium CG10_big_fil_rev_8_21_14_0_10_48_15</name>
    <dbReference type="NCBI Taxonomy" id="1974484"/>
    <lineage>
        <taxon>Bacteria</taxon>
        <taxon>Candidatus Shapironibacteriota</taxon>
    </lineage>
</organism>
<dbReference type="AlphaFoldDB" id="A0A2M8L7Y0"/>
<feature type="transmembrane region" description="Helical" evidence="1">
    <location>
        <begin position="449"/>
        <end position="470"/>
    </location>
</feature>
<evidence type="ECO:0000313" key="3">
    <source>
        <dbReference type="Proteomes" id="UP000231579"/>
    </source>
</evidence>
<proteinExistence type="predicted"/>
<reference evidence="3" key="1">
    <citation type="submission" date="2017-09" db="EMBL/GenBank/DDBJ databases">
        <title>Depth-based differentiation of microbial function through sediment-hosted aquifers and enrichment of novel symbionts in the deep terrestrial subsurface.</title>
        <authorList>
            <person name="Probst A.J."/>
            <person name="Ladd B."/>
            <person name="Jarett J.K."/>
            <person name="Geller-Mcgrath D.E."/>
            <person name="Sieber C.M.K."/>
            <person name="Emerson J.B."/>
            <person name="Anantharaman K."/>
            <person name="Thomas B.C."/>
            <person name="Malmstrom R."/>
            <person name="Stieglmeier M."/>
            <person name="Klingl A."/>
            <person name="Woyke T."/>
            <person name="Ryan C.M."/>
            <person name="Banfield J.F."/>
        </authorList>
    </citation>
    <scope>NUCLEOTIDE SEQUENCE [LARGE SCALE GENOMIC DNA]</scope>
</reference>
<feature type="transmembrane region" description="Helical" evidence="1">
    <location>
        <begin position="289"/>
        <end position="319"/>
    </location>
</feature>
<feature type="transmembrane region" description="Helical" evidence="1">
    <location>
        <begin position="260"/>
        <end position="277"/>
    </location>
</feature>
<sequence length="593" mass="68569">MLAAILLVSVFLLGAILVGEFLPFFKKTPYFFGTAFFVGLWASGTILFALKGNLFVFLAAAFVVLWWQRRRIKFFWPGQSWGLIFLISFLFSWWFFSRTFAYRSDTVLVASNEYLDFGAHVPLIRSFSQGDNFPAALPFYAGVPIFYHFLFDFATAMFEKGGWSLALAYNLPSSLSLAFIFVFLFYFSQELFSKKSKLLGFLSALFFLLTPDLSWLFFFKKHGLSNFLVNLRNHNVYLDNGLTVDKFFGGFFNINVFTNQRHLVFGFGLFLLFILALRQTNLKRKSVIFLGILFGLLPFWHSFVFLAVGLVGVVSLLAVKNKQDWFLILVIACLVALPQLWFIRQYTDNQISWRPGFLVGDHLTLLAWLKFWFFNFGVGLPLMFVGWLVVPLTVKRFFLPILILFIAPNLFNFAREPFNDHKFFNLFVLFGNLLSAWVLVLLWEKKLIFKFFAGGLLAVFIASGLLNLLVVKNDVWVAFADGTPFLQWVRKNTQVTDLFLTNLDIWDPVNLAGRGKFLGRPHYLWAYGGDPSARMNTKKMILAGEMEVTAISQTGIDFFAFQKEGQEYNRIFFEKLPQVYQDKDWVVYRFMLE</sequence>
<evidence type="ECO:0000313" key="2">
    <source>
        <dbReference type="EMBL" id="PJE70345.1"/>
    </source>
</evidence>
<keyword evidence="1" id="KW-0472">Membrane</keyword>